<feature type="region of interest" description="Disordered" evidence="5">
    <location>
        <begin position="96"/>
        <end position="128"/>
    </location>
</feature>
<evidence type="ECO:0000256" key="5">
    <source>
        <dbReference type="SAM" id="MobiDB-lite"/>
    </source>
</evidence>
<feature type="domain" description="C2H2-type" evidence="6">
    <location>
        <begin position="20"/>
        <end position="50"/>
    </location>
</feature>
<dbReference type="HOGENOM" id="CLU_1581706_0_0_1"/>
<evidence type="ECO:0000256" key="1">
    <source>
        <dbReference type="ARBA" id="ARBA00022723"/>
    </source>
</evidence>
<protein>
    <submittedName>
        <fullName evidence="8">AN1-type zinc finger protein</fullName>
    </submittedName>
</protein>
<dbReference type="InterPro" id="IPR013087">
    <property type="entry name" value="Znf_C2H2_type"/>
</dbReference>
<evidence type="ECO:0000256" key="4">
    <source>
        <dbReference type="PROSITE-ProRule" id="PRU00042"/>
    </source>
</evidence>
<dbReference type="GO" id="GO:0005737">
    <property type="term" value="C:cytoplasm"/>
    <property type="evidence" value="ECO:0007669"/>
    <property type="project" value="TreeGrafter"/>
</dbReference>
<reference evidence="9" key="1">
    <citation type="journal article" date="2006" name="PLoS Biol.">
        <title>Macronuclear genome sequence of the ciliate Tetrahymena thermophila, a model eukaryote.</title>
        <authorList>
            <person name="Eisen J.A."/>
            <person name="Coyne R.S."/>
            <person name="Wu M."/>
            <person name="Wu D."/>
            <person name="Thiagarajan M."/>
            <person name="Wortman J.R."/>
            <person name="Badger J.H."/>
            <person name="Ren Q."/>
            <person name="Amedeo P."/>
            <person name="Jones K.M."/>
            <person name="Tallon L.J."/>
            <person name="Delcher A.L."/>
            <person name="Salzberg S.L."/>
            <person name="Silva J.C."/>
            <person name="Haas B.J."/>
            <person name="Majoros W.H."/>
            <person name="Farzad M."/>
            <person name="Carlton J.M."/>
            <person name="Smith R.K. Jr."/>
            <person name="Garg J."/>
            <person name="Pearlman R.E."/>
            <person name="Karrer K.M."/>
            <person name="Sun L."/>
            <person name="Manning G."/>
            <person name="Elde N.C."/>
            <person name="Turkewitz A.P."/>
            <person name="Asai D.J."/>
            <person name="Wilkes D.E."/>
            <person name="Wang Y."/>
            <person name="Cai H."/>
            <person name="Collins K."/>
            <person name="Stewart B.A."/>
            <person name="Lee S.R."/>
            <person name="Wilamowska K."/>
            <person name="Weinberg Z."/>
            <person name="Ruzzo W.L."/>
            <person name="Wloga D."/>
            <person name="Gaertig J."/>
            <person name="Frankel J."/>
            <person name="Tsao C.-C."/>
            <person name="Gorovsky M.A."/>
            <person name="Keeling P.J."/>
            <person name="Waller R.F."/>
            <person name="Patron N.J."/>
            <person name="Cherry J.M."/>
            <person name="Stover N.A."/>
            <person name="Krieger C.J."/>
            <person name="del Toro C."/>
            <person name="Ryder H.F."/>
            <person name="Williamson S.C."/>
            <person name="Barbeau R.A."/>
            <person name="Hamilton E.P."/>
            <person name="Orias E."/>
        </authorList>
    </citation>
    <scope>NUCLEOTIDE SEQUENCE [LARGE SCALE GENOMIC DNA]</scope>
    <source>
        <strain evidence="9">SB210</strain>
    </source>
</reference>
<keyword evidence="9" id="KW-1185">Reference proteome</keyword>
<dbReference type="InterPro" id="IPR000058">
    <property type="entry name" value="Znf_AN1"/>
</dbReference>
<dbReference type="SUPFAM" id="SSF118310">
    <property type="entry name" value="AN1-like Zinc finger"/>
    <property type="match status" value="2"/>
</dbReference>
<dbReference type="RefSeq" id="XP_001026668.1">
    <property type="nucleotide sequence ID" value="XM_001026668.1"/>
</dbReference>
<dbReference type="KEGG" id="tet:TTHERM_01129730"/>
<organism evidence="8 9">
    <name type="scientific">Tetrahymena thermophila (strain SB210)</name>
    <dbReference type="NCBI Taxonomy" id="312017"/>
    <lineage>
        <taxon>Eukaryota</taxon>
        <taxon>Sar</taxon>
        <taxon>Alveolata</taxon>
        <taxon>Ciliophora</taxon>
        <taxon>Intramacronucleata</taxon>
        <taxon>Oligohymenophorea</taxon>
        <taxon>Hymenostomatida</taxon>
        <taxon>Tetrahymenina</taxon>
        <taxon>Tetrahymenidae</taxon>
        <taxon>Tetrahymena</taxon>
    </lineage>
</organism>
<evidence type="ECO:0000256" key="2">
    <source>
        <dbReference type="ARBA" id="ARBA00022771"/>
    </source>
</evidence>
<evidence type="ECO:0000259" key="6">
    <source>
        <dbReference type="PROSITE" id="PS50157"/>
    </source>
</evidence>
<dbReference type="Proteomes" id="UP000009168">
    <property type="component" value="Unassembled WGS sequence"/>
</dbReference>
<keyword evidence="3" id="KW-0862">Zinc</keyword>
<dbReference type="PANTHER" id="PTHR14677:SF20">
    <property type="entry name" value="ZINC FINGER AN1-TYPE CONTAINING 2A-RELATED"/>
    <property type="match status" value="1"/>
</dbReference>
<evidence type="ECO:0000259" key="7">
    <source>
        <dbReference type="PROSITE" id="PS51039"/>
    </source>
</evidence>
<dbReference type="PROSITE" id="PS50157">
    <property type="entry name" value="ZINC_FINGER_C2H2_2"/>
    <property type="match status" value="1"/>
</dbReference>
<dbReference type="AlphaFoldDB" id="Q24F52"/>
<feature type="compositionally biased region" description="Low complexity" evidence="5">
    <location>
        <begin position="151"/>
        <end position="169"/>
    </location>
</feature>
<dbReference type="PROSITE" id="PS51039">
    <property type="entry name" value="ZF_AN1"/>
    <property type="match status" value="2"/>
</dbReference>
<evidence type="ECO:0000313" key="8">
    <source>
        <dbReference type="EMBL" id="EAS06423.1"/>
    </source>
</evidence>
<dbReference type="FunCoup" id="Q24F52">
    <property type="interactions" value="58"/>
</dbReference>
<feature type="region of interest" description="Disordered" evidence="5">
    <location>
        <begin position="142"/>
        <end position="169"/>
    </location>
</feature>
<keyword evidence="1" id="KW-0479">Metal-binding</keyword>
<dbReference type="GeneID" id="7837209"/>
<dbReference type="GO" id="GO:0008270">
    <property type="term" value="F:zinc ion binding"/>
    <property type="evidence" value="ECO:0007669"/>
    <property type="project" value="UniProtKB-KW"/>
</dbReference>
<keyword evidence="2 4" id="KW-0863">Zinc-finger</keyword>
<dbReference type="SMART" id="SM00154">
    <property type="entry name" value="ZnF_AN1"/>
    <property type="match status" value="2"/>
</dbReference>
<feature type="domain" description="AN1-type" evidence="7">
    <location>
        <begin position="1"/>
        <end position="49"/>
    </location>
</feature>
<dbReference type="Pfam" id="PF01428">
    <property type="entry name" value="zf-AN1"/>
    <property type="match status" value="2"/>
</dbReference>
<dbReference type="EMBL" id="GG662295">
    <property type="protein sequence ID" value="EAS06423.1"/>
    <property type="molecule type" value="Genomic_DNA"/>
</dbReference>
<proteinExistence type="predicted"/>
<gene>
    <name evidence="8" type="ORF">TTHERM_01129730</name>
</gene>
<dbReference type="Gene3D" id="4.10.1110.10">
    <property type="entry name" value="AN1-like Zinc finger"/>
    <property type="match status" value="2"/>
</dbReference>
<evidence type="ECO:0000313" key="9">
    <source>
        <dbReference type="Proteomes" id="UP000009168"/>
    </source>
</evidence>
<dbReference type="InParanoid" id="Q24F52"/>
<dbReference type="OrthoDB" id="431929at2759"/>
<feature type="domain" description="AN1-type" evidence="7">
    <location>
        <begin position="56"/>
        <end position="106"/>
    </location>
</feature>
<accession>Q24F52</accession>
<sequence length="169" mass="19652">MEIGKHCAVKDCNQLDFLPFQCSECNKNFCQNHRYQQDHNCEKLHAQKKEIDIHNAHKAPKCPVKGCKNVLSIVNEFTCEICKTRVCLTHRYEDAHECKSSKNNKDEKKSQNKEQKPAIEIQSKQEKPKKTSFFMCCFSGKPKVDKKQKQKQSNNNQAQIVQPQKQAQK</sequence>
<dbReference type="PANTHER" id="PTHR14677">
    <property type="entry name" value="ARSENITE INDUCUBLE RNA ASSOCIATED PROTEIN AIP-1-RELATED"/>
    <property type="match status" value="1"/>
</dbReference>
<name>Q24F52_TETTS</name>
<dbReference type="InterPro" id="IPR035896">
    <property type="entry name" value="AN1-like_Znf"/>
</dbReference>
<evidence type="ECO:0000256" key="3">
    <source>
        <dbReference type="ARBA" id="ARBA00022833"/>
    </source>
</evidence>
<dbReference type="OMA" id="DQMERCD"/>
<dbReference type="STRING" id="312017.Q24F52"/>
<dbReference type="eggNOG" id="KOG3183">
    <property type="taxonomic scope" value="Eukaryota"/>
</dbReference>